<dbReference type="AlphaFoldDB" id="A0ABD3Y1D6"/>
<dbReference type="PANTHER" id="PTHR31581:SF1">
    <property type="entry name" value="KICSTOR SUBUNIT 2"/>
    <property type="match status" value="1"/>
</dbReference>
<comment type="similarity">
    <text evidence="4">Belongs to the KICS2 family.</text>
</comment>
<sequence>MATSPSSPKSALGAKQEEILEHFFCLLSQFAFDKAKELVEKERDAHKSMFSSYWALMVHCLIQFAAAEKSYMSLTFLEQKWFARSKDSLRQAYHVLVQEFHKVEEGVRQQDLVGIRFPGPSVEFEKLLSHLCGQVCQFLTARQKTMDFYEQMSTMGTNKNLNYDDLVAVITEITQTHNKNFHHPLLGSLKNCFSLECEVINHLLSAQVQMSVWQFFPSLLQLHQAHTKLISWGASAQARENPTCQDVMSQQIWSKKSAFGGSKPVIWPALYQWLLKFKCLLISKFTLYFYDVLAKQTVPNEMKAFTAKSTEDFVARIISFQKKTDASNISLVLCTHGIEEGYTKPGYLHPCRQPYSPTGLDSYPAIFSYPGEHPVSHWPTVVMMINDRNTDFLAQEKVHYIYDKGKGSTYYLTKVDSRITLIVIFETKKAEKDSYVNNFMSELSSQIRGVKLFSSFKPGTRR</sequence>
<evidence type="ECO:0000256" key="1">
    <source>
        <dbReference type="ARBA" id="ARBA00004656"/>
    </source>
</evidence>
<dbReference type="EMBL" id="JBJQND010000001">
    <property type="protein sequence ID" value="KAL3891600.1"/>
    <property type="molecule type" value="Genomic_DNA"/>
</dbReference>
<organism evidence="6 7">
    <name type="scientific">Sinanodonta woodiana</name>
    <name type="common">Chinese pond mussel</name>
    <name type="synonym">Anodonta woodiana</name>
    <dbReference type="NCBI Taxonomy" id="1069815"/>
    <lineage>
        <taxon>Eukaryota</taxon>
        <taxon>Metazoa</taxon>
        <taxon>Spiralia</taxon>
        <taxon>Lophotrochozoa</taxon>
        <taxon>Mollusca</taxon>
        <taxon>Bivalvia</taxon>
        <taxon>Autobranchia</taxon>
        <taxon>Heteroconchia</taxon>
        <taxon>Palaeoheterodonta</taxon>
        <taxon>Unionida</taxon>
        <taxon>Unionoidea</taxon>
        <taxon>Unionidae</taxon>
        <taxon>Unioninae</taxon>
        <taxon>Sinanodonta</taxon>
    </lineage>
</organism>
<reference evidence="6 7" key="1">
    <citation type="submission" date="2024-11" db="EMBL/GenBank/DDBJ databases">
        <title>Chromosome-level genome assembly of the freshwater bivalve Anodonta woodiana.</title>
        <authorList>
            <person name="Chen X."/>
        </authorList>
    </citation>
    <scope>NUCLEOTIDE SEQUENCE [LARGE SCALE GENOMIC DNA]</scope>
    <source>
        <strain evidence="6">MN2024</strain>
        <tissue evidence="6">Gills</tissue>
    </source>
</reference>
<dbReference type="SUPFAM" id="SSF160651">
    <property type="entry name" value="FLJ32549 C-terminal domain-like"/>
    <property type="match status" value="1"/>
</dbReference>
<evidence type="ECO:0000256" key="3">
    <source>
        <dbReference type="ARBA" id="ARBA00023228"/>
    </source>
</evidence>
<keyword evidence="7" id="KW-1185">Reference proteome</keyword>
<dbReference type="Gene3D" id="1.10.3450.30">
    <property type="match status" value="1"/>
</dbReference>
<comment type="subcellular location">
    <subcellularLocation>
        <location evidence="1">Lysosome membrane</location>
    </subcellularLocation>
</comment>
<evidence type="ECO:0000256" key="4">
    <source>
        <dbReference type="ARBA" id="ARBA00060863"/>
    </source>
</evidence>
<dbReference type="FunFam" id="1.10.3450.30:FF:000001">
    <property type="entry name" value="KICSTOR complex protein C12orf66 homolog"/>
    <property type="match status" value="1"/>
</dbReference>
<evidence type="ECO:0000256" key="5">
    <source>
        <dbReference type="ARBA" id="ARBA00072667"/>
    </source>
</evidence>
<keyword evidence="3" id="KW-0458">Lysosome</keyword>
<name>A0ABD3Y1D6_SINWO</name>
<proteinExistence type="inferred from homology"/>
<comment type="caution">
    <text evidence="6">The sequence shown here is derived from an EMBL/GenBank/DDBJ whole genome shotgun (WGS) entry which is preliminary data.</text>
</comment>
<dbReference type="Proteomes" id="UP001634394">
    <property type="component" value="Unassembled WGS sequence"/>
</dbReference>
<protein>
    <recommendedName>
        <fullName evidence="5">KICSTOR subunit 2</fullName>
    </recommendedName>
</protein>
<keyword evidence="2" id="KW-0472">Membrane</keyword>
<dbReference type="GO" id="GO:0005765">
    <property type="term" value="C:lysosomal membrane"/>
    <property type="evidence" value="ECO:0007669"/>
    <property type="project" value="UniProtKB-SubCell"/>
</dbReference>
<dbReference type="PANTHER" id="PTHR31581">
    <property type="entry name" value="KICSTOR COMPLEX PROTEIN C12ORF66"/>
    <property type="match status" value="1"/>
</dbReference>
<evidence type="ECO:0000313" key="6">
    <source>
        <dbReference type="EMBL" id="KAL3891600.1"/>
    </source>
</evidence>
<accession>A0ABD3Y1D6</accession>
<dbReference type="Pfam" id="PF09404">
    <property type="entry name" value="C12orf66_like"/>
    <property type="match status" value="1"/>
</dbReference>
<evidence type="ECO:0000256" key="2">
    <source>
        <dbReference type="ARBA" id="ARBA00023136"/>
    </source>
</evidence>
<dbReference type="InterPro" id="IPR038060">
    <property type="entry name" value="C12orf66-like_central_sf"/>
</dbReference>
<gene>
    <name evidence="6" type="ORF">ACJMK2_003855</name>
</gene>
<dbReference type="SUPFAM" id="SSF158548">
    <property type="entry name" value="FLJ32549 domain-like"/>
    <property type="match status" value="1"/>
</dbReference>
<evidence type="ECO:0000313" key="7">
    <source>
        <dbReference type="Proteomes" id="UP001634394"/>
    </source>
</evidence>
<dbReference type="InterPro" id="IPR018544">
    <property type="entry name" value="KICS_2"/>
</dbReference>